<feature type="domain" description="CHHC U11-48K-type" evidence="5">
    <location>
        <begin position="60"/>
        <end position="87"/>
    </location>
</feature>
<comment type="caution">
    <text evidence="6">The sequence shown here is derived from an EMBL/GenBank/DDBJ whole genome shotgun (WGS) entry which is preliminary data.</text>
</comment>
<evidence type="ECO:0000259" key="5">
    <source>
        <dbReference type="PROSITE" id="PS51800"/>
    </source>
</evidence>
<keyword evidence="2" id="KW-0863">Zinc-finger</keyword>
<dbReference type="Proteomes" id="UP001604336">
    <property type="component" value="Unassembled WGS sequence"/>
</dbReference>
<dbReference type="Pfam" id="PF05253">
    <property type="entry name" value="zf-U11-48K"/>
    <property type="match status" value="1"/>
</dbReference>
<dbReference type="InterPro" id="IPR022776">
    <property type="entry name" value="TRM13/UPF0224_CHHC_Znf_dom"/>
</dbReference>
<gene>
    <name evidence="6" type="ORF">Adt_40907</name>
</gene>
<dbReference type="PROSITE" id="PS51800">
    <property type="entry name" value="ZF_CHHC_U11_48K"/>
    <property type="match status" value="1"/>
</dbReference>
<evidence type="ECO:0000256" key="2">
    <source>
        <dbReference type="ARBA" id="ARBA00022771"/>
    </source>
</evidence>
<keyword evidence="3" id="KW-0862">Zinc</keyword>
<evidence type="ECO:0000256" key="4">
    <source>
        <dbReference type="SAM" id="MobiDB-lite"/>
    </source>
</evidence>
<feature type="compositionally biased region" description="Low complexity" evidence="4">
    <location>
        <begin position="17"/>
        <end position="27"/>
    </location>
</feature>
<accession>A0ABD1PR78</accession>
<sequence length="188" mass="19814">MNPPPPPPPFNGPPPSSNANLPPSTPSSAISALTTLLHLTHSALRSLPTPLPTTATSPSLLPCPFNPNHRLPPSSLFSHFLNCPSPISLPSLHYPHTLHSAANSASAAGPVTPLNPSSDLCLSLENFLDGTNFFYSNCPGVVTLTNNETSTSAVSPPMLTLPGFLSIECGNFSDNTWKELMGFFGKFN</sequence>
<feature type="region of interest" description="Disordered" evidence="4">
    <location>
        <begin position="1"/>
        <end position="27"/>
    </location>
</feature>
<evidence type="ECO:0000256" key="1">
    <source>
        <dbReference type="ARBA" id="ARBA00022723"/>
    </source>
</evidence>
<dbReference type="GO" id="GO:1990904">
    <property type="term" value="C:ribonucleoprotein complex"/>
    <property type="evidence" value="ECO:0007669"/>
    <property type="project" value="UniProtKB-KW"/>
</dbReference>
<evidence type="ECO:0000313" key="6">
    <source>
        <dbReference type="EMBL" id="KAL2465056.1"/>
    </source>
</evidence>
<feature type="compositionally biased region" description="Pro residues" evidence="4">
    <location>
        <begin position="1"/>
        <end position="16"/>
    </location>
</feature>
<protein>
    <submittedName>
        <fullName evidence="6">U11/U12 small nuclear ribonucleoprotein 48 kDa protein</fullName>
    </submittedName>
</protein>
<dbReference type="AlphaFoldDB" id="A0ABD1PR78"/>
<proteinExistence type="predicted"/>
<organism evidence="6 7">
    <name type="scientific">Abeliophyllum distichum</name>
    <dbReference type="NCBI Taxonomy" id="126358"/>
    <lineage>
        <taxon>Eukaryota</taxon>
        <taxon>Viridiplantae</taxon>
        <taxon>Streptophyta</taxon>
        <taxon>Embryophyta</taxon>
        <taxon>Tracheophyta</taxon>
        <taxon>Spermatophyta</taxon>
        <taxon>Magnoliopsida</taxon>
        <taxon>eudicotyledons</taxon>
        <taxon>Gunneridae</taxon>
        <taxon>Pentapetalae</taxon>
        <taxon>asterids</taxon>
        <taxon>lamiids</taxon>
        <taxon>Lamiales</taxon>
        <taxon>Oleaceae</taxon>
        <taxon>Forsythieae</taxon>
        <taxon>Abeliophyllum</taxon>
    </lineage>
</organism>
<evidence type="ECO:0000313" key="7">
    <source>
        <dbReference type="Proteomes" id="UP001604336"/>
    </source>
</evidence>
<keyword evidence="1" id="KW-0479">Metal-binding</keyword>
<name>A0ABD1PR78_9LAMI</name>
<keyword evidence="7" id="KW-1185">Reference proteome</keyword>
<evidence type="ECO:0000256" key="3">
    <source>
        <dbReference type="ARBA" id="ARBA00022833"/>
    </source>
</evidence>
<reference evidence="7" key="1">
    <citation type="submission" date="2024-07" db="EMBL/GenBank/DDBJ databases">
        <title>Two chromosome-level genome assemblies of Korean endemic species Abeliophyllum distichum and Forsythia ovata (Oleaceae).</title>
        <authorList>
            <person name="Jang H."/>
        </authorList>
    </citation>
    <scope>NUCLEOTIDE SEQUENCE [LARGE SCALE GENOMIC DNA]</scope>
</reference>
<dbReference type="GO" id="GO:0008270">
    <property type="term" value="F:zinc ion binding"/>
    <property type="evidence" value="ECO:0007669"/>
    <property type="project" value="UniProtKB-KW"/>
</dbReference>
<dbReference type="EMBL" id="JBFOLK010000013">
    <property type="protein sequence ID" value="KAL2465056.1"/>
    <property type="molecule type" value="Genomic_DNA"/>
</dbReference>
<keyword evidence="6" id="KW-0687">Ribonucleoprotein</keyword>